<protein>
    <recommendedName>
        <fullName evidence="3">Helix-turn-helix domain-containing protein</fullName>
    </recommendedName>
</protein>
<organism evidence="1 2">
    <name type="scientific">Halarsenatibacter silvermanii</name>
    <dbReference type="NCBI Taxonomy" id="321763"/>
    <lineage>
        <taxon>Bacteria</taxon>
        <taxon>Bacillati</taxon>
        <taxon>Bacillota</taxon>
        <taxon>Clostridia</taxon>
        <taxon>Halanaerobiales</taxon>
        <taxon>Halarsenatibacteraceae</taxon>
        <taxon>Halarsenatibacter</taxon>
    </lineage>
</organism>
<dbReference type="Proteomes" id="UP000199476">
    <property type="component" value="Unassembled WGS sequence"/>
</dbReference>
<evidence type="ECO:0000313" key="2">
    <source>
        <dbReference type="Proteomes" id="UP000199476"/>
    </source>
</evidence>
<dbReference type="RefSeq" id="WP_089761996.1">
    <property type="nucleotide sequence ID" value="NZ_FNGO01000030.1"/>
</dbReference>
<keyword evidence="2" id="KW-1185">Reference proteome</keyword>
<sequence length="67" mass="7778">MDTIKVYYPEELSGVLDIPHSEIVDLLESGELGGKKVLNHWRISERDICEFLENKNKEINYTVGWRG</sequence>
<proteinExistence type="predicted"/>
<reference evidence="1 2" key="1">
    <citation type="submission" date="2016-10" db="EMBL/GenBank/DDBJ databases">
        <authorList>
            <person name="de Groot N.N."/>
        </authorList>
    </citation>
    <scope>NUCLEOTIDE SEQUENCE [LARGE SCALE GENOMIC DNA]</scope>
    <source>
        <strain evidence="1 2">SLAS-1</strain>
    </source>
</reference>
<evidence type="ECO:0008006" key="3">
    <source>
        <dbReference type="Google" id="ProtNLM"/>
    </source>
</evidence>
<gene>
    <name evidence="1" type="ORF">SAMN04488692_13019</name>
</gene>
<name>A0A1G9SQ41_9FIRM</name>
<dbReference type="EMBL" id="FNGO01000030">
    <property type="protein sequence ID" value="SDM37494.1"/>
    <property type="molecule type" value="Genomic_DNA"/>
</dbReference>
<dbReference type="OrthoDB" id="26294at2"/>
<evidence type="ECO:0000313" key="1">
    <source>
        <dbReference type="EMBL" id="SDM37494.1"/>
    </source>
</evidence>
<accession>A0A1G9SQ41</accession>
<dbReference type="AlphaFoldDB" id="A0A1G9SQ41"/>